<evidence type="ECO:0000259" key="2">
    <source>
        <dbReference type="Pfam" id="PF09361"/>
    </source>
</evidence>
<dbReference type="EMBL" id="SWKR01000002">
    <property type="protein sequence ID" value="TKD50476.1"/>
    <property type="molecule type" value="Genomic_DNA"/>
</dbReference>
<accession>A0A4U1L326</accession>
<evidence type="ECO:0000313" key="4">
    <source>
        <dbReference type="Proteomes" id="UP000309138"/>
    </source>
</evidence>
<dbReference type="Proteomes" id="UP000309138">
    <property type="component" value="Unassembled WGS sequence"/>
</dbReference>
<dbReference type="RefSeq" id="WP_136942417.1">
    <property type="nucleotide sequence ID" value="NZ_SWKR01000002.1"/>
</dbReference>
<evidence type="ECO:0000256" key="1">
    <source>
        <dbReference type="SAM" id="MobiDB-lite"/>
    </source>
</evidence>
<dbReference type="InterPro" id="IPR018968">
    <property type="entry name" value="Phasin"/>
</dbReference>
<reference evidence="3 4" key="1">
    <citation type="submission" date="2019-04" db="EMBL/GenBank/DDBJ databases">
        <authorList>
            <person name="Yang Y."/>
            <person name="Wei D."/>
        </authorList>
    </citation>
    <scope>NUCLEOTIDE SEQUENCE [LARGE SCALE GENOMIC DNA]</scope>
    <source>
        <strain evidence="3 4">L-1-4w-11</strain>
    </source>
</reference>
<sequence length="120" mass="12746">MARNPQDAARETVEGAAKAASQAGDEMRETADRMGAAGEAMQDQGAKLGLTMLEQAELNTREAFAAMRAAAQASDLSEVMRIQTDYMRDQGSRSVSQAREIGEIIAGFGRSAMGQFTGRG</sequence>
<comment type="caution">
    <text evidence="3">The sequence shown here is derived from an EMBL/GenBank/DDBJ whole genome shotgun (WGS) entry which is preliminary data.</text>
</comment>
<organism evidence="3 4">
    <name type="scientific">Sphingomonas baiyangensis</name>
    <dbReference type="NCBI Taxonomy" id="2572576"/>
    <lineage>
        <taxon>Bacteria</taxon>
        <taxon>Pseudomonadati</taxon>
        <taxon>Pseudomonadota</taxon>
        <taxon>Alphaproteobacteria</taxon>
        <taxon>Sphingomonadales</taxon>
        <taxon>Sphingomonadaceae</taxon>
        <taxon>Sphingomonas</taxon>
    </lineage>
</organism>
<name>A0A4U1L326_9SPHN</name>
<dbReference type="OrthoDB" id="7573426at2"/>
<dbReference type="AlphaFoldDB" id="A0A4U1L326"/>
<dbReference type="Pfam" id="PF09361">
    <property type="entry name" value="Phasin_2"/>
    <property type="match status" value="1"/>
</dbReference>
<feature type="domain" description="Phasin" evidence="2">
    <location>
        <begin position="28"/>
        <end position="112"/>
    </location>
</feature>
<gene>
    <name evidence="3" type="ORF">FBR43_06655</name>
</gene>
<protein>
    <submittedName>
        <fullName evidence="3">Phasin family protein</fullName>
    </submittedName>
</protein>
<proteinExistence type="predicted"/>
<evidence type="ECO:0000313" key="3">
    <source>
        <dbReference type="EMBL" id="TKD50476.1"/>
    </source>
</evidence>
<feature type="region of interest" description="Disordered" evidence="1">
    <location>
        <begin position="1"/>
        <end position="38"/>
    </location>
</feature>
<keyword evidence="4" id="KW-1185">Reference proteome</keyword>